<evidence type="ECO:0000256" key="2">
    <source>
        <dbReference type="SAM" id="SignalP"/>
    </source>
</evidence>
<keyword evidence="4" id="KW-1185">Reference proteome</keyword>
<accession>A0A934URX0</accession>
<dbReference type="Proteomes" id="UP000617041">
    <property type="component" value="Unassembled WGS sequence"/>
</dbReference>
<dbReference type="AlphaFoldDB" id="A0A934URX0"/>
<proteinExistence type="predicted"/>
<sequence>MRRILLLLGLLSMGSLHAQGDPLKSDACGAGLQALQSARSEGRADVEALRRAATQACLGGSGDARRPSPTAQAPIVVPPPVIESGPRPKLAETPPPVYTPPAVITHCDIGGCWDSSGRHLPRVGPNVVSPAGTACVPSGLAVVCP</sequence>
<evidence type="ECO:0000256" key="1">
    <source>
        <dbReference type="SAM" id="MobiDB-lite"/>
    </source>
</evidence>
<feature type="region of interest" description="Disordered" evidence="1">
    <location>
        <begin position="58"/>
        <end position="97"/>
    </location>
</feature>
<feature type="chain" id="PRO_5037162982" evidence="2">
    <location>
        <begin position="19"/>
        <end position="145"/>
    </location>
</feature>
<reference evidence="3" key="1">
    <citation type="submission" date="2020-12" db="EMBL/GenBank/DDBJ databases">
        <title>Ramlibacter sp. nov., isolated from a freshwater alga, Cryptomonas.</title>
        <authorList>
            <person name="Kim H.M."/>
            <person name="Jeon C.O."/>
        </authorList>
    </citation>
    <scope>NUCLEOTIDE SEQUENCE</scope>
    <source>
        <strain evidence="3">CrO1</strain>
    </source>
</reference>
<protein>
    <submittedName>
        <fullName evidence="3">Uncharacterized protein</fullName>
    </submittedName>
</protein>
<feature type="signal peptide" evidence="2">
    <location>
        <begin position="1"/>
        <end position="18"/>
    </location>
</feature>
<name>A0A934URX0_9BURK</name>
<dbReference type="EMBL" id="JAEDAO010000001">
    <property type="protein sequence ID" value="MBK0393266.1"/>
    <property type="molecule type" value="Genomic_DNA"/>
</dbReference>
<gene>
    <name evidence="3" type="ORF">I8E28_11750</name>
</gene>
<evidence type="ECO:0000313" key="4">
    <source>
        <dbReference type="Proteomes" id="UP000617041"/>
    </source>
</evidence>
<evidence type="ECO:0000313" key="3">
    <source>
        <dbReference type="EMBL" id="MBK0393266.1"/>
    </source>
</evidence>
<dbReference type="RefSeq" id="WP_200788245.1">
    <property type="nucleotide sequence ID" value="NZ_JAEDAO010000001.1"/>
</dbReference>
<keyword evidence="2" id="KW-0732">Signal</keyword>
<comment type="caution">
    <text evidence="3">The sequence shown here is derived from an EMBL/GenBank/DDBJ whole genome shotgun (WGS) entry which is preliminary data.</text>
</comment>
<organism evidence="3 4">
    <name type="scientific">Ramlibacter algicola</name>
    <dbReference type="NCBI Taxonomy" id="2795217"/>
    <lineage>
        <taxon>Bacteria</taxon>
        <taxon>Pseudomonadati</taxon>
        <taxon>Pseudomonadota</taxon>
        <taxon>Betaproteobacteria</taxon>
        <taxon>Burkholderiales</taxon>
        <taxon>Comamonadaceae</taxon>
        <taxon>Ramlibacter</taxon>
    </lineage>
</organism>